<dbReference type="RefSeq" id="WP_131896445.1">
    <property type="nucleotide sequence ID" value="NZ_SMKU01000124.1"/>
</dbReference>
<evidence type="ECO:0000256" key="5">
    <source>
        <dbReference type="ARBA" id="ARBA00023004"/>
    </source>
</evidence>
<evidence type="ECO:0000256" key="6">
    <source>
        <dbReference type="ARBA" id="ARBA00023033"/>
    </source>
</evidence>
<dbReference type="GO" id="GO:0004497">
    <property type="term" value="F:monooxygenase activity"/>
    <property type="evidence" value="ECO:0007669"/>
    <property type="project" value="UniProtKB-KW"/>
</dbReference>
<feature type="region of interest" description="Disordered" evidence="8">
    <location>
        <begin position="1"/>
        <end position="35"/>
    </location>
</feature>
<reference evidence="9 10" key="1">
    <citation type="submission" date="2019-03" db="EMBL/GenBank/DDBJ databases">
        <title>Draft genome sequences of novel Actinobacteria.</title>
        <authorList>
            <person name="Sahin N."/>
            <person name="Ay H."/>
            <person name="Saygin H."/>
        </authorList>
    </citation>
    <scope>NUCLEOTIDE SEQUENCE [LARGE SCALE GENOMIC DNA]</scope>
    <source>
        <strain evidence="9 10">H3C3</strain>
    </source>
</reference>
<name>A0A4V2YVR3_9ACTN</name>
<evidence type="ECO:0000256" key="2">
    <source>
        <dbReference type="ARBA" id="ARBA00022617"/>
    </source>
</evidence>
<evidence type="ECO:0000256" key="7">
    <source>
        <dbReference type="RuleBase" id="RU000461"/>
    </source>
</evidence>
<accession>A0A4V2YVR3</accession>
<evidence type="ECO:0000313" key="10">
    <source>
        <dbReference type="Proteomes" id="UP000294513"/>
    </source>
</evidence>
<dbReference type="PANTHER" id="PTHR46696:SF1">
    <property type="entry name" value="CYTOCHROME P450 YJIB-RELATED"/>
    <property type="match status" value="1"/>
</dbReference>
<dbReference type="InterPro" id="IPR017972">
    <property type="entry name" value="Cyt_P450_CS"/>
</dbReference>
<dbReference type="Gene3D" id="1.10.630.10">
    <property type="entry name" value="Cytochrome P450"/>
    <property type="match status" value="1"/>
</dbReference>
<keyword evidence="3 7" id="KW-0479">Metal-binding</keyword>
<evidence type="ECO:0000256" key="8">
    <source>
        <dbReference type="SAM" id="MobiDB-lite"/>
    </source>
</evidence>
<keyword evidence="5 7" id="KW-0408">Iron</keyword>
<comment type="caution">
    <text evidence="9">The sequence shown here is derived from an EMBL/GenBank/DDBJ whole genome shotgun (WGS) entry which is preliminary data.</text>
</comment>
<evidence type="ECO:0000256" key="3">
    <source>
        <dbReference type="ARBA" id="ARBA00022723"/>
    </source>
</evidence>
<dbReference type="Proteomes" id="UP000294513">
    <property type="component" value="Unassembled WGS sequence"/>
</dbReference>
<organism evidence="9 10">
    <name type="scientific">Actinomadura rubrisoli</name>
    <dbReference type="NCBI Taxonomy" id="2530368"/>
    <lineage>
        <taxon>Bacteria</taxon>
        <taxon>Bacillati</taxon>
        <taxon>Actinomycetota</taxon>
        <taxon>Actinomycetes</taxon>
        <taxon>Streptosporangiales</taxon>
        <taxon>Thermomonosporaceae</taxon>
        <taxon>Actinomadura</taxon>
    </lineage>
</organism>
<dbReference type="GO" id="GO:0016705">
    <property type="term" value="F:oxidoreductase activity, acting on paired donors, with incorporation or reduction of molecular oxygen"/>
    <property type="evidence" value="ECO:0007669"/>
    <property type="project" value="InterPro"/>
</dbReference>
<gene>
    <name evidence="9" type="ORF">E1298_22710</name>
</gene>
<evidence type="ECO:0000256" key="1">
    <source>
        <dbReference type="ARBA" id="ARBA00010617"/>
    </source>
</evidence>
<dbReference type="OrthoDB" id="3321924at2"/>
<comment type="similarity">
    <text evidence="1 7">Belongs to the cytochrome P450 family.</text>
</comment>
<evidence type="ECO:0000256" key="4">
    <source>
        <dbReference type="ARBA" id="ARBA00023002"/>
    </source>
</evidence>
<dbReference type="GO" id="GO:0020037">
    <property type="term" value="F:heme binding"/>
    <property type="evidence" value="ECO:0007669"/>
    <property type="project" value="InterPro"/>
</dbReference>
<dbReference type="InterPro" id="IPR001128">
    <property type="entry name" value="Cyt_P450"/>
</dbReference>
<dbReference type="FunFam" id="1.10.630.10:FF:000018">
    <property type="entry name" value="Cytochrome P450 monooxygenase"/>
    <property type="match status" value="1"/>
</dbReference>
<keyword evidence="4 7" id="KW-0560">Oxidoreductase</keyword>
<dbReference type="PRINTS" id="PR00359">
    <property type="entry name" value="BP450"/>
</dbReference>
<dbReference type="Pfam" id="PF00067">
    <property type="entry name" value="p450"/>
    <property type="match status" value="1"/>
</dbReference>
<dbReference type="PROSITE" id="PS00086">
    <property type="entry name" value="CYTOCHROME_P450"/>
    <property type="match status" value="1"/>
</dbReference>
<proteinExistence type="inferred from homology"/>
<evidence type="ECO:0000313" key="9">
    <source>
        <dbReference type="EMBL" id="TDD82457.1"/>
    </source>
</evidence>
<keyword evidence="10" id="KW-1185">Reference proteome</keyword>
<dbReference type="PANTHER" id="PTHR46696">
    <property type="entry name" value="P450, PUTATIVE (EUROFUNG)-RELATED"/>
    <property type="match status" value="1"/>
</dbReference>
<keyword evidence="2 7" id="KW-0349">Heme</keyword>
<dbReference type="SUPFAM" id="SSF48264">
    <property type="entry name" value="Cytochrome P450"/>
    <property type="match status" value="1"/>
</dbReference>
<dbReference type="AlphaFoldDB" id="A0A4V2YVR3"/>
<dbReference type="EMBL" id="SMKU01000124">
    <property type="protein sequence ID" value="TDD82457.1"/>
    <property type="molecule type" value="Genomic_DNA"/>
</dbReference>
<dbReference type="InterPro" id="IPR036396">
    <property type="entry name" value="Cyt_P450_sf"/>
</dbReference>
<dbReference type="InterPro" id="IPR002397">
    <property type="entry name" value="Cyt_P450_B"/>
</dbReference>
<keyword evidence="6 7" id="KW-0503">Monooxygenase</keyword>
<sequence length="412" mass="44804">MALDAGLEESATAPIPHPLDRDADGVNRPGLHKNTRYHEIRETGTGVAEVGRTDGTTAKLVTRYQDVEQVLRNQEVFSREAALDADDVDLEGTLLGLDLANHAAVRNAVKDWFSPQAVARLRVTAEERAAAQLEEMTGRDEPADLVTAFALPFALHLICDMLGLPQEDRLRFHAWGDAFLGTSAQTRVDAAEAQMAMVGYLSGLVEARRRAPEDDLLSQVAVGAANLPLDWQIKLPLTLVLGGWETVASSIGTQIHVLLTHPYEGHETAYAYLSAHPEAVPGAVTELERLFSTTAADDLIRRVVRDVTLPSGARLRAGELVIPSHDAANCDPRVFTDPHRIDFARSPNRHLSFGYGPHHCIGRHLGHMEVVTAVALLTRELPSLRLAVPSDEITRKPGHVINGPSALPVAWS</sequence>
<dbReference type="GO" id="GO:0005506">
    <property type="term" value="F:iron ion binding"/>
    <property type="evidence" value="ECO:0007669"/>
    <property type="project" value="InterPro"/>
</dbReference>
<protein>
    <submittedName>
        <fullName evidence="9">Cytochrome P450</fullName>
    </submittedName>
</protein>